<dbReference type="EMBL" id="MFKF01000241">
    <property type="protein sequence ID" value="OGG48982.1"/>
    <property type="molecule type" value="Genomic_DNA"/>
</dbReference>
<protein>
    <submittedName>
        <fullName evidence="1">Uncharacterized protein</fullName>
    </submittedName>
</protein>
<reference evidence="1 2" key="1">
    <citation type="journal article" date="2016" name="Nat. Commun.">
        <title>Thousands of microbial genomes shed light on interconnected biogeochemical processes in an aquifer system.</title>
        <authorList>
            <person name="Anantharaman K."/>
            <person name="Brown C.T."/>
            <person name="Hug L.A."/>
            <person name="Sharon I."/>
            <person name="Castelle C.J."/>
            <person name="Probst A.J."/>
            <person name="Thomas B.C."/>
            <person name="Singh A."/>
            <person name="Wilkins M.J."/>
            <person name="Karaoz U."/>
            <person name="Brodie E.L."/>
            <person name="Williams K.H."/>
            <person name="Hubbard S.S."/>
            <person name="Banfield J.F."/>
        </authorList>
    </citation>
    <scope>NUCLEOTIDE SEQUENCE [LARGE SCALE GENOMIC DNA]</scope>
    <source>
        <strain evidence="2">RIFCSPLOWO2_12_FULL_64_10</strain>
    </source>
</reference>
<dbReference type="AlphaFoldDB" id="A0A1F6CJD0"/>
<sequence length="316" mass="36141">MKAAWDWHLPRKTEGEQRAVVEFAHACGFDTLIVSGPTEAMVRRGRELGVRVVAVVSPNATAGFVEQRPECLQVALPVEENIAAAVSEWAPPRYQHLSHRWFSIVQSNRLLCYEHPESQEELKRRVRGALTVADGVAFDGFGFQNHYACFCDRCRGVRERMMEEGMEEEEAIRRMSEESLVDVSHHLYLCAKDAKPDAVVTNHVWPPFNPNPYYGCRLRLDYCTQTISWFYRPVWSIERVAFEAAEMKRLEDLRANVFAPFIGVYADPDLVRPEDRLAQELEIAGRYGHVALCTLGAPRKYPEIFRVVKAAMARIK</sequence>
<gene>
    <name evidence="1" type="ORF">A3F84_08240</name>
</gene>
<evidence type="ECO:0000313" key="2">
    <source>
        <dbReference type="Proteomes" id="UP000178606"/>
    </source>
</evidence>
<comment type="caution">
    <text evidence="1">The sequence shown here is derived from an EMBL/GenBank/DDBJ whole genome shotgun (WGS) entry which is preliminary data.</text>
</comment>
<proteinExistence type="predicted"/>
<name>A0A1F6CJD0_HANXR</name>
<dbReference type="Proteomes" id="UP000178606">
    <property type="component" value="Unassembled WGS sequence"/>
</dbReference>
<evidence type="ECO:0000313" key="1">
    <source>
        <dbReference type="EMBL" id="OGG48982.1"/>
    </source>
</evidence>
<organism evidence="1 2">
    <name type="scientific">Handelsmanbacteria sp. (strain RIFCSPLOWO2_12_FULL_64_10)</name>
    <dbReference type="NCBI Taxonomy" id="1817868"/>
    <lineage>
        <taxon>Bacteria</taxon>
        <taxon>Candidatus Handelsmaniibacteriota</taxon>
    </lineage>
</organism>
<accession>A0A1F6CJD0</accession>